<dbReference type="EMBL" id="JAWDGP010006692">
    <property type="protein sequence ID" value="KAK3736726.1"/>
    <property type="molecule type" value="Genomic_DNA"/>
</dbReference>
<accession>A0AAE0Y880</accession>
<comment type="caution">
    <text evidence="1">The sequence shown here is derived from an EMBL/GenBank/DDBJ whole genome shotgun (WGS) entry which is preliminary data.</text>
</comment>
<protein>
    <submittedName>
        <fullName evidence="1">Uncharacterized protein</fullName>
    </submittedName>
</protein>
<dbReference type="Proteomes" id="UP001283361">
    <property type="component" value="Unassembled WGS sequence"/>
</dbReference>
<name>A0AAE0Y880_9GAST</name>
<keyword evidence="2" id="KW-1185">Reference proteome</keyword>
<evidence type="ECO:0000313" key="1">
    <source>
        <dbReference type="EMBL" id="KAK3736726.1"/>
    </source>
</evidence>
<reference evidence="1" key="1">
    <citation type="journal article" date="2023" name="G3 (Bethesda)">
        <title>A reference genome for the long-term kleptoplast-retaining sea slug Elysia crispata morphotype clarki.</title>
        <authorList>
            <person name="Eastman K.E."/>
            <person name="Pendleton A.L."/>
            <person name="Shaikh M.A."/>
            <person name="Suttiyut T."/>
            <person name="Ogas R."/>
            <person name="Tomko P."/>
            <person name="Gavelis G."/>
            <person name="Widhalm J.R."/>
            <person name="Wisecaver J.H."/>
        </authorList>
    </citation>
    <scope>NUCLEOTIDE SEQUENCE</scope>
    <source>
        <strain evidence="1">ECLA1</strain>
    </source>
</reference>
<organism evidence="1 2">
    <name type="scientific">Elysia crispata</name>
    <name type="common">lettuce slug</name>
    <dbReference type="NCBI Taxonomy" id="231223"/>
    <lineage>
        <taxon>Eukaryota</taxon>
        <taxon>Metazoa</taxon>
        <taxon>Spiralia</taxon>
        <taxon>Lophotrochozoa</taxon>
        <taxon>Mollusca</taxon>
        <taxon>Gastropoda</taxon>
        <taxon>Heterobranchia</taxon>
        <taxon>Euthyneura</taxon>
        <taxon>Panpulmonata</taxon>
        <taxon>Sacoglossa</taxon>
        <taxon>Placobranchoidea</taxon>
        <taxon>Plakobranchidae</taxon>
        <taxon>Elysia</taxon>
    </lineage>
</organism>
<evidence type="ECO:0000313" key="2">
    <source>
        <dbReference type="Proteomes" id="UP001283361"/>
    </source>
</evidence>
<gene>
    <name evidence="1" type="ORF">RRG08_059254</name>
</gene>
<sequence length="151" mass="17218">MESGSKSFLGNSIVVQQMYHYRREIQVSDPGVREEEKTVTLTRATRTSLYQLAVFGQGTIPTRGSERNNGGPEILMVFAHAHQSDLPFMRRGKLNVEEAKVDQDHAVLTSSRNVQEDRELRFIPLQEEEKNRVNIVLKAVRAANFYTIDAR</sequence>
<proteinExistence type="predicted"/>
<dbReference type="AlphaFoldDB" id="A0AAE0Y880"/>